<sequence length="56" mass="6222">MLTELFRRATDFLASDSERTFDAWLADQGEDDDPVEVDGRRTTLSDLVSQGATRSG</sequence>
<name>A0ABP9EE69_9PSEU</name>
<comment type="caution">
    <text evidence="2">The sequence shown here is derived from an EMBL/GenBank/DDBJ whole genome shotgun (WGS) entry which is preliminary data.</text>
</comment>
<feature type="region of interest" description="Disordered" evidence="1">
    <location>
        <begin position="26"/>
        <end position="56"/>
    </location>
</feature>
<organism evidence="2 3">
    <name type="scientific">Actinomycetospora straminea</name>
    <dbReference type="NCBI Taxonomy" id="663607"/>
    <lineage>
        <taxon>Bacteria</taxon>
        <taxon>Bacillati</taxon>
        <taxon>Actinomycetota</taxon>
        <taxon>Actinomycetes</taxon>
        <taxon>Pseudonocardiales</taxon>
        <taxon>Pseudonocardiaceae</taxon>
        <taxon>Actinomycetospora</taxon>
    </lineage>
</organism>
<gene>
    <name evidence="2" type="ORF">GCM10023203_27430</name>
</gene>
<dbReference type="EMBL" id="BAABHQ010000006">
    <property type="protein sequence ID" value="GAA4875736.1"/>
    <property type="molecule type" value="Genomic_DNA"/>
</dbReference>
<evidence type="ECO:0000256" key="1">
    <source>
        <dbReference type="SAM" id="MobiDB-lite"/>
    </source>
</evidence>
<accession>A0ABP9EE69</accession>
<evidence type="ECO:0000313" key="3">
    <source>
        <dbReference type="Proteomes" id="UP001500457"/>
    </source>
</evidence>
<feature type="compositionally biased region" description="Polar residues" evidence="1">
    <location>
        <begin position="44"/>
        <end position="56"/>
    </location>
</feature>
<proteinExistence type="predicted"/>
<dbReference type="RefSeq" id="WP_274232888.1">
    <property type="nucleotide sequence ID" value="NZ_BAABHQ010000006.1"/>
</dbReference>
<evidence type="ECO:0000313" key="2">
    <source>
        <dbReference type="EMBL" id="GAA4875736.1"/>
    </source>
</evidence>
<keyword evidence="3" id="KW-1185">Reference proteome</keyword>
<reference evidence="3" key="1">
    <citation type="journal article" date="2019" name="Int. J. Syst. Evol. Microbiol.">
        <title>The Global Catalogue of Microorganisms (GCM) 10K type strain sequencing project: providing services to taxonomists for standard genome sequencing and annotation.</title>
        <authorList>
            <consortium name="The Broad Institute Genomics Platform"/>
            <consortium name="The Broad Institute Genome Sequencing Center for Infectious Disease"/>
            <person name="Wu L."/>
            <person name="Ma J."/>
        </authorList>
    </citation>
    <scope>NUCLEOTIDE SEQUENCE [LARGE SCALE GENOMIC DNA]</scope>
    <source>
        <strain evidence="3">JCM 17983</strain>
    </source>
</reference>
<protein>
    <submittedName>
        <fullName evidence="2">Uncharacterized protein</fullName>
    </submittedName>
</protein>
<dbReference type="Proteomes" id="UP001500457">
    <property type="component" value="Unassembled WGS sequence"/>
</dbReference>